<name>L7JYD7_TRAHO</name>
<evidence type="ECO:0000256" key="3">
    <source>
        <dbReference type="ARBA" id="ARBA00022840"/>
    </source>
</evidence>
<dbReference type="SUPFAM" id="SSF52540">
    <property type="entry name" value="P-loop containing nucleoside triphosphate hydrolases"/>
    <property type="match status" value="1"/>
</dbReference>
<comment type="similarity">
    <text evidence="1">Belongs to the DNA mismatch repair MutS family.</text>
</comment>
<dbReference type="InterPro" id="IPR000432">
    <property type="entry name" value="DNA_mismatch_repair_MutS_C"/>
</dbReference>
<evidence type="ECO:0000256" key="4">
    <source>
        <dbReference type="ARBA" id="ARBA00023125"/>
    </source>
</evidence>
<protein>
    <submittedName>
        <fullName evidence="6">Mismatch repair ATPase MSH4 (MutS family)</fullName>
    </submittedName>
</protein>
<reference evidence="6 7" key="1">
    <citation type="journal article" date="2012" name="PLoS Pathog.">
        <title>The genome of the obligate intracellular parasite Trachipleistophora hominis: new insights into microsporidian genome dynamics and reductive evolution.</title>
        <authorList>
            <person name="Heinz E."/>
            <person name="Williams T.A."/>
            <person name="Nakjang S."/>
            <person name="Noel C.J."/>
            <person name="Swan D.C."/>
            <person name="Goldberg A.V."/>
            <person name="Harris S.R."/>
            <person name="Weinmaier T."/>
            <person name="Markert S."/>
            <person name="Becher D."/>
            <person name="Bernhardt J."/>
            <person name="Dagan T."/>
            <person name="Hacker C."/>
            <person name="Lucocq J.M."/>
            <person name="Schweder T."/>
            <person name="Rattei T."/>
            <person name="Hall N."/>
            <person name="Hirt R.P."/>
            <person name="Embley T.M."/>
        </authorList>
    </citation>
    <scope>NUCLEOTIDE SEQUENCE [LARGE SCALE GENOMIC DNA]</scope>
</reference>
<dbReference type="Pfam" id="PF00488">
    <property type="entry name" value="MutS_V"/>
    <property type="match status" value="1"/>
</dbReference>
<dbReference type="OMA" id="ERCINKQ"/>
<keyword evidence="4" id="KW-0238">DNA-binding</keyword>
<dbReference type="PROSITE" id="PS00486">
    <property type="entry name" value="DNA_MISMATCH_REPAIR_2"/>
    <property type="match status" value="1"/>
</dbReference>
<dbReference type="SMART" id="SM00534">
    <property type="entry name" value="MUTSac"/>
    <property type="match status" value="1"/>
</dbReference>
<dbReference type="GO" id="GO:0140664">
    <property type="term" value="F:ATP-dependent DNA damage sensor activity"/>
    <property type="evidence" value="ECO:0007669"/>
    <property type="project" value="InterPro"/>
</dbReference>
<keyword evidence="3" id="KW-0067">ATP-binding</keyword>
<dbReference type="PANTHER" id="PTHR11361">
    <property type="entry name" value="DNA MISMATCH REPAIR PROTEIN MUTS FAMILY MEMBER"/>
    <property type="match status" value="1"/>
</dbReference>
<dbReference type="PANTHER" id="PTHR11361:SF21">
    <property type="entry name" value="MUTS PROTEIN HOMOLOG 4"/>
    <property type="match status" value="1"/>
</dbReference>
<dbReference type="STRING" id="72359.L7JYD7"/>
<dbReference type="OrthoDB" id="276261at2759"/>
<keyword evidence="2" id="KW-0547">Nucleotide-binding</keyword>
<sequence length="272" mass="30951">MCDAVAEIDLIISFVNFSKNRICCFPRFTDKFVVANTYNLVVPDVKQTVTIFSCNSLNKHVITGPNMGGKTTYLKTIAVISILSQIGSPICAESAEIRIYDQMFTKLAQNDNFEKEWLLATSILKKSTDHTLILLDEMGRSTEYSSGLSFSVAFVLALCRGTLFFSTHFLDMMKYLKDAKNVNFVGVNDFKARSGVCGYFRGIELARKYFPRKVIEYAEKVCKKWRIKDCNKIRMQVALKIVEGKCDERCINKQDSRKNGKTNILSLDKDER</sequence>
<evidence type="ECO:0000259" key="5">
    <source>
        <dbReference type="PROSITE" id="PS00486"/>
    </source>
</evidence>
<dbReference type="GO" id="GO:0005524">
    <property type="term" value="F:ATP binding"/>
    <property type="evidence" value="ECO:0007669"/>
    <property type="project" value="UniProtKB-KW"/>
</dbReference>
<dbReference type="GO" id="GO:0006298">
    <property type="term" value="P:mismatch repair"/>
    <property type="evidence" value="ECO:0007669"/>
    <property type="project" value="InterPro"/>
</dbReference>
<dbReference type="EMBL" id="JH993929">
    <property type="protein sequence ID" value="ELQ75742.1"/>
    <property type="molecule type" value="Genomic_DNA"/>
</dbReference>
<dbReference type="GO" id="GO:0007131">
    <property type="term" value="P:reciprocal meiotic recombination"/>
    <property type="evidence" value="ECO:0007669"/>
    <property type="project" value="TreeGrafter"/>
</dbReference>
<organism evidence="6 7">
    <name type="scientific">Trachipleistophora hominis</name>
    <name type="common">Microsporidian parasite</name>
    <dbReference type="NCBI Taxonomy" id="72359"/>
    <lineage>
        <taxon>Eukaryota</taxon>
        <taxon>Fungi</taxon>
        <taxon>Fungi incertae sedis</taxon>
        <taxon>Microsporidia</taxon>
        <taxon>Pleistophoridae</taxon>
        <taxon>Trachipleistophora</taxon>
    </lineage>
</organism>
<dbReference type="Gene3D" id="3.40.50.300">
    <property type="entry name" value="P-loop containing nucleotide triphosphate hydrolases"/>
    <property type="match status" value="1"/>
</dbReference>
<dbReference type="InParanoid" id="L7JYD7"/>
<dbReference type="InterPro" id="IPR045076">
    <property type="entry name" value="MutS"/>
</dbReference>
<evidence type="ECO:0000256" key="2">
    <source>
        <dbReference type="ARBA" id="ARBA00022741"/>
    </source>
</evidence>
<dbReference type="GO" id="GO:0030983">
    <property type="term" value="F:mismatched DNA binding"/>
    <property type="evidence" value="ECO:0007669"/>
    <property type="project" value="InterPro"/>
</dbReference>
<evidence type="ECO:0000313" key="7">
    <source>
        <dbReference type="Proteomes" id="UP000011185"/>
    </source>
</evidence>
<dbReference type="AlphaFoldDB" id="L7JYD7"/>
<accession>L7JYD7</accession>
<proteinExistence type="inferred from homology"/>
<dbReference type="HOGENOM" id="CLU_1023730_0_0_1"/>
<dbReference type="VEuPathDB" id="MicrosporidiaDB:THOM_1300"/>
<keyword evidence="7" id="KW-1185">Reference proteome</keyword>
<gene>
    <name evidence="6" type="ORF">THOM_1300</name>
</gene>
<dbReference type="Proteomes" id="UP000011185">
    <property type="component" value="Unassembled WGS sequence"/>
</dbReference>
<dbReference type="GO" id="GO:0005634">
    <property type="term" value="C:nucleus"/>
    <property type="evidence" value="ECO:0007669"/>
    <property type="project" value="TreeGrafter"/>
</dbReference>
<dbReference type="InterPro" id="IPR027417">
    <property type="entry name" value="P-loop_NTPase"/>
</dbReference>
<evidence type="ECO:0000256" key="1">
    <source>
        <dbReference type="ARBA" id="ARBA00006271"/>
    </source>
</evidence>
<evidence type="ECO:0000313" key="6">
    <source>
        <dbReference type="EMBL" id="ELQ75742.1"/>
    </source>
</evidence>
<feature type="domain" description="DNA mismatch repair proteins mutS family" evidence="5">
    <location>
        <begin position="131"/>
        <end position="147"/>
    </location>
</feature>